<reference evidence="1" key="1">
    <citation type="submission" date="2024-06" db="UniProtKB">
        <authorList>
            <consortium name="RefSeq"/>
        </authorList>
    </citation>
    <scope>NUCLEOTIDE SEQUENCE [LARGE SCALE GENOMIC DNA]</scope>
    <source>
        <strain evidence="1">MV2-25</strain>
    </source>
</reference>
<name>A0A6I8VTY5_DROPS</name>
<evidence type="ECO:0000313" key="2">
    <source>
        <dbReference type="RefSeq" id="XP_033234535.1"/>
    </source>
</evidence>
<keyword evidence="1" id="KW-1185">Reference proteome</keyword>
<dbReference type="Proteomes" id="UP000001819">
    <property type="component" value="Chromosome 3"/>
</dbReference>
<gene>
    <name evidence="2" type="primary">LOC117183724</name>
</gene>
<sequence length="109" mass="11736">MARTTGATGAPGTLIKTGQSRSLAKDVACIPPSYDRLPELAAAGVRQDYPCPASWANSPKPRSVCSSGQISAAIRPSFGPESMAMSMWTWKKSRLWSYTNSPISHAYRC</sequence>
<dbReference type="AlphaFoldDB" id="A0A6I8VTY5"/>
<accession>A0A6I8VTY5</accession>
<organism evidence="1 2">
    <name type="scientific">Drosophila pseudoobscura pseudoobscura</name>
    <name type="common">Fruit fly</name>
    <dbReference type="NCBI Taxonomy" id="46245"/>
    <lineage>
        <taxon>Eukaryota</taxon>
        <taxon>Metazoa</taxon>
        <taxon>Ecdysozoa</taxon>
        <taxon>Arthropoda</taxon>
        <taxon>Hexapoda</taxon>
        <taxon>Insecta</taxon>
        <taxon>Pterygota</taxon>
        <taxon>Neoptera</taxon>
        <taxon>Endopterygota</taxon>
        <taxon>Diptera</taxon>
        <taxon>Brachycera</taxon>
        <taxon>Muscomorpha</taxon>
        <taxon>Ephydroidea</taxon>
        <taxon>Drosophilidae</taxon>
        <taxon>Drosophila</taxon>
        <taxon>Sophophora</taxon>
    </lineage>
</organism>
<reference evidence="2" key="2">
    <citation type="submission" date="2025-08" db="UniProtKB">
        <authorList>
            <consortium name="RefSeq"/>
        </authorList>
    </citation>
    <scope>IDENTIFICATION</scope>
    <source>
        <strain evidence="2">MV-25-SWS-2005</strain>
        <tissue evidence="2">Whole body</tissue>
    </source>
</reference>
<evidence type="ECO:0000313" key="1">
    <source>
        <dbReference type="Proteomes" id="UP000001819"/>
    </source>
</evidence>
<protein>
    <submittedName>
        <fullName evidence="2">Uncharacterized protein isoform X3</fullName>
    </submittedName>
</protein>
<proteinExistence type="predicted"/>
<dbReference type="RefSeq" id="XP_033234535.1">
    <property type="nucleotide sequence ID" value="XM_033378644.1"/>
</dbReference>